<accession>A0ABV7YA97</accession>
<sequence>MARDHEGPSTPHRLSIENDNRPSSSPYIERVYRSEGIIAPTRMHSIASPHWELAFAEVRGHVHVAVRGPETKPTSVRVDPDGSWFGIVFAHGTAMPHLPVDRLVDSAVPAPYATSTTFVLRGEEWERPTYDNAEDLVTRLVRTGVLVIDPLVADVLAGDDAPRLGARSVQRRVVAATGLTQGAIRQISRARQAAVLLGEGVAPLNVAHRLGYFDQPHLARSLTRFIGRTATSLRQPTPAEPLSLLYKTAHRPTP</sequence>
<organism evidence="3 4">
    <name type="scientific">Tenggerimyces flavus</name>
    <dbReference type="NCBI Taxonomy" id="1708749"/>
    <lineage>
        <taxon>Bacteria</taxon>
        <taxon>Bacillati</taxon>
        <taxon>Actinomycetota</taxon>
        <taxon>Actinomycetes</taxon>
        <taxon>Propionibacteriales</taxon>
        <taxon>Nocardioidaceae</taxon>
        <taxon>Tenggerimyces</taxon>
    </lineage>
</organism>
<dbReference type="PROSITE" id="PS01124">
    <property type="entry name" value="HTH_ARAC_FAMILY_2"/>
    <property type="match status" value="1"/>
</dbReference>
<dbReference type="SMART" id="SM00342">
    <property type="entry name" value="HTH_ARAC"/>
    <property type="match status" value="1"/>
</dbReference>
<feature type="domain" description="HTH araC/xylS-type" evidence="2">
    <location>
        <begin position="164"/>
        <end position="236"/>
    </location>
</feature>
<gene>
    <name evidence="3" type="ORF">ACFOUW_07210</name>
</gene>
<evidence type="ECO:0000313" key="4">
    <source>
        <dbReference type="Proteomes" id="UP001595699"/>
    </source>
</evidence>
<name>A0ABV7YA97_9ACTN</name>
<evidence type="ECO:0000313" key="3">
    <source>
        <dbReference type="EMBL" id="MFC3760620.1"/>
    </source>
</evidence>
<reference evidence="4" key="1">
    <citation type="journal article" date="2019" name="Int. J. Syst. Evol. Microbiol.">
        <title>The Global Catalogue of Microorganisms (GCM) 10K type strain sequencing project: providing services to taxonomists for standard genome sequencing and annotation.</title>
        <authorList>
            <consortium name="The Broad Institute Genomics Platform"/>
            <consortium name="The Broad Institute Genome Sequencing Center for Infectious Disease"/>
            <person name="Wu L."/>
            <person name="Ma J."/>
        </authorList>
    </citation>
    <scope>NUCLEOTIDE SEQUENCE [LARGE SCALE GENOMIC DNA]</scope>
    <source>
        <strain evidence="4">CGMCC 4.7241</strain>
    </source>
</reference>
<dbReference type="Proteomes" id="UP001595699">
    <property type="component" value="Unassembled WGS sequence"/>
</dbReference>
<proteinExistence type="predicted"/>
<dbReference type="InterPro" id="IPR018060">
    <property type="entry name" value="HTH_AraC"/>
</dbReference>
<comment type="caution">
    <text evidence="3">The sequence shown here is derived from an EMBL/GenBank/DDBJ whole genome shotgun (WGS) entry which is preliminary data.</text>
</comment>
<evidence type="ECO:0000256" key="1">
    <source>
        <dbReference type="SAM" id="MobiDB-lite"/>
    </source>
</evidence>
<dbReference type="RefSeq" id="WP_239553770.1">
    <property type="nucleotide sequence ID" value="NZ_JAFBCM010000001.1"/>
</dbReference>
<evidence type="ECO:0000259" key="2">
    <source>
        <dbReference type="PROSITE" id="PS01124"/>
    </source>
</evidence>
<keyword evidence="4" id="KW-1185">Reference proteome</keyword>
<feature type="region of interest" description="Disordered" evidence="1">
    <location>
        <begin position="1"/>
        <end position="26"/>
    </location>
</feature>
<dbReference type="Gene3D" id="1.10.10.60">
    <property type="entry name" value="Homeodomain-like"/>
    <property type="match status" value="1"/>
</dbReference>
<protein>
    <submittedName>
        <fullName evidence="3">AraC family transcriptional regulator</fullName>
    </submittedName>
</protein>
<dbReference type="EMBL" id="JBHRZH010000006">
    <property type="protein sequence ID" value="MFC3760620.1"/>
    <property type="molecule type" value="Genomic_DNA"/>
</dbReference>